<accession>A0A7W7CGX9</accession>
<keyword evidence="2" id="KW-1185">Reference proteome</keyword>
<evidence type="ECO:0000313" key="2">
    <source>
        <dbReference type="Proteomes" id="UP000533598"/>
    </source>
</evidence>
<evidence type="ECO:0000313" key="1">
    <source>
        <dbReference type="EMBL" id="MBB4679563.1"/>
    </source>
</evidence>
<dbReference type="RefSeq" id="WP_185005293.1">
    <property type="nucleotide sequence ID" value="NZ_BAAAUI010000001.1"/>
</dbReference>
<reference evidence="1 2" key="1">
    <citation type="submission" date="2020-08" db="EMBL/GenBank/DDBJ databases">
        <title>Sequencing the genomes of 1000 actinobacteria strains.</title>
        <authorList>
            <person name="Klenk H.-P."/>
        </authorList>
    </citation>
    <scope>NUCLEOTIDE SEQUENCE [LARGE SCALE GENOMIC DNA]</scope>
    <source>
        <strain evidence="1 2">DSM 44230</strain>
    </source>
</reference>
<proteinExistence type="predicted"/>
<gene>
    <name evidence="1" type="ORF">HNR67_005681</name>
</gene>
<dbReference type="Proteomes" id="UP000533598">
    <property type="component" value="Unassembled WGS sequence"/>
</dbReference>
<sequence length="189" mass="20666">MTAQEPDEVLFEGKGFVVTAVDGTGLFDPAAHGLEPRSISTSCYHGHIGHYAVLAQRLTLRDLQLGSAAEPPPLGAVRPRLTEDESWHYRGLALPIAFTGRLLIGRGDIPDRPYLNMGFRPAWMFLDVRELTFQAGALLSATDCSAALAQARPDIAATATRPAPGQEMRDWIDRTFSLSYDYSWPGRPG</sequence>
<protein>
    <submittedName>
        <fullName evidence="1">Uncharacterized protein</fullName>
    </submittedName>
</protein>
<dbReference type="EMBL" id="JACHMH010000001">
    <property type="protein sequence ID" value="MBB4679563.1"/>
    <property type="molecule type" value="Genomic_DNA"/>
</dbReference>
<comment type="caution">
    <text evidence="1">The sequence shown here is derived from an EMBL/GenBank/DDBJ whole genome shotgun (WGS) entry which is preliminary data.</text>
</comment>
<dbReference type="AlphaFoldDB" id="A0A7W7CGX9"/>
<organism evidence="1 2">
    <name type="scientific">Crossiella cryophila</name>
    <dbReference type="NCBI Taxonomy" id="43355"/>
    <lineage>
        <taxon>Bacteria</taxon>
        <taxon>Bacillati</taxon>
        <taxon>Actinomycetota</taxon>
        <taxon>Actinomycetes</taxon>
        <taxon>Pseudonocardiales</taxon>
        <taxon>Pseudonocardiaceae</taxon>
        <taxon>Crossiella</taxon>
    </lineage>
</organism>
<name>A0A7W7CGX9_9PSEU</name>